<gene>
    <name evidence="9" type="ORF">EV700_1320</name>
</gene>
<evidence type="ECO:0000259" key="8">
    <source>
        <dbReference type="Pfam" id="PF05193"/>
    </source>
</evidence>
<evidence type="ECO:0000256" key="6">
    <source>
        <dbReference type="SAM" id="SignalP"/>
    </source>
</evidence>
<dbReference type="GO" id="GO:0046872">
    <property type="term" value="F:metal ion binding"/>
    <property type="evidence" value="ECO:0007669"/>
    <property type="project" value="InterPro"/>
</dbReference>
<dbReference type="GO" id="GO:0008237">
    <property type="term" value="F:metallopeptidase activity"/>
    <property type="evidence" value="ECO:0007669"/>
    <property type="project" value="UniProtKB-KW"/>
</dbReference>
<keyword evidence="6" id="KW-0732">Signal</keyword>
<dbReference type="Pfam" id="PF00675">
    <property type="entry name" value="Peptidase_M16"/>
    <property type="match status" value="1"/>
</dbReference>
<reference evidence="9 10" key="1">
    <citation type="submission" date="2019-02" db="EMBL/GenBank/DDBJ databases">
        <title>Genomic Encyclopedia of Type Strains, Phase IV (KMG-IV): sequencing the most valuable type-strain genomes for metagenomic binning, comparative biology and taxonomic classification.</title>
        <authorList>
            <person name="Goeker M."/>
        </authorList>
    </citation>
    <scope>NUCLEOTIDE SEQUENCE [LARGE SCALE GENOMIC DNA]</scope>
    <source>
        <strain evidence="9 10">DSM 105135</strain>
    </source>
</reference>
<feature type="signal peptide" evidence="6">
    <location>
        <begin position="1"/>
        <end position="20"/>
    </location>
</feature>
<feature type="chain" id="PRO_5020202897" evidence="6">
    <location>
        <begin position="21"/>
        <end position="445"/>
    </location>
</feature>
<feature type="domain" description="Peptidase M16 C-terminal" evidence="8">
    <location>
        <begin position="188"/>
        <end position="366"/>
    </location>
</feature>
<evidence type="ECO:0000256" key="5">
    <source>
        <dbReference type="ARBA" id="ARBA00023049"/>
    </source>
</evidence>
<dbReference type="AlphaFoldDB" id="A0A4Q7ZA30"/>
<dbReference type="PANTHER" id="PTHR43690:SF17">
    <property type="entry name" value="PROTEIN YHJJ"/>
    <property type="match status" value="1"/>
</dbReference>
<protein>
    <submittedName>
        <fullName evidence="9">Zinc protease</fullName>
    </submittedName>
</protein>
<keyword evidence="5" id="KW-0482">Metalloprotease</keyword>
<keyword evidence="2 9" id="KW-0645">Protease</keyword>
<keyword evidence="10" id="KW-1185">Reference proteome</keyword>
<comment type="caution">
    <text evidence="9">The sequence shown here is derived from an EMBL/GenBank/DDBJ whole genome shotgun (WGS) entry which is preliminary data.</text>
</comment>
<evidence type="ECO:0000256" key="3">
    <source>
        <dbReference type="ARBA" id="ARBA00022801"/>
    </source>
</evidence>
<dbReference type="EMBL" id="SHKX01000011">
    <property type="protein sequence ID" value="RZU46934.1"/>
    <property type="molecule type" value="Genomic_DNA"/>
</dbReference>
<evidence type="ECO:0000313" key="9">
    <source>
        <dbReference type="EMBL" id="RZU46934.1"/>
    </source>
</evidence>
<evidence type="ECO:0000313" key="10">
    <source>
        <dbReference type="Proteomes" id="UP000292423"/>
    </source>
</evidence>
<dbReference type="GO" id="GO:0006508">
    <property type="term" value="P:proteolysis"/>
    <property type="evidence" value="ECO:0007669"/>
    <property type="project" value="UniProtKB-KW"/>
</dbReference>
<dbReference type="SUPFAM" id="SSF63411">
    <property type="entry name" value="LuxS/MPP-like metallohydrolase"/>
    <property type="match status" value="2"/>
</dbReference>
<dbReference type="PANTHER" id="PTHR43690">
    <property type="entry name" value="NARDILYSIN"/>
    <property type="match status" value="1"/>
</dbReference>
<dbReference type="InterPro" id="IPR011249">
    <property type="entry name" value="Metalloenz_LuxS/M16"/>
</dbReference>
<evidence type="ECO:0000259" key="7">
    <source>
        <dbReference type="Pfam" id="PF00675"/>
    </source>
</evidence>
<proteinExistence type="inferred from homology"/>
<dbReference type="InterPro" id="IPR007863">
    <property type="entry name" value="Peptidase_M16_C"/>
</dbReference>
<dbReference type="Proteomes" id="UP000292423">
    <property type="component" value="Unassembled WGS sequence"/>
</dbReference>
<keyword evidence="3" id="KW-0378">Hydrolase</keyword>
<accession>A0A4Q7ZA30</accession>
<dbReference type="InterPro" id="IPR011765">
    <property type="entry name" value="Pept_M16_N"/>
</dbReference>
<feature type="domain" description="Peptidase M16 N-terminal" evidence="7">
    <location>
        <begin position="33"/>
        <end position="173"/>
    </location>
</feature>
<evidence type="ECO:0000256" key="2">
    <source>
        <dbReference type="ARBA" id="ARBA00022670"/>
    </source>
</evidence>
<dbReference type="Pfam" id="PF05193">
    <property type="entry name" value="Peptidase_M16_C"/>
    <property type="match status" value="1"/>
</dbReference>
<evidence type="ECO:0000256" key="1">
    <source>
        <dbReference type="ARBA" id="ARBA00007261"/>
    </source>
</evidence>
<dbReference type="OrthoDB" id="9811314at2"/>
<dbReference type="RefSeq" id="WP_130411994.1">
    <property type="nucleotide sequence ID" value="NZ_SHKX01000011.1"/>
</dbReference>
<dbReference type="Gene3D" id="3.30.830.10">
    <property type="entry name" value="Metalloenzyme, LuxS/M16 peptidase-like"/>
    <property type="match status" value="2"/>
</dbReference>
<dbReference type="InterPro" id="IPR050626">
    <property type="entry name" value="Peptidase_M16"/>
</dbReference>
<evidence type="ECO:0000256" key="4">
    <source>
        <dbReference type="ARBA" id="ARBA00022833"/>
    </source>
</evidence>
<sequence length="445" mass="49689">MRCKPWLYPLLAALSLTAHASPTQEFTLANGLKVVVREDHRAPVAVTQVWYRIGSSYEPPGKTGMSHALEHMMFKGTEKVPSGEFSRLVAWFGGSDNAFTTDDYTAYYQVYSSNRVPLALELEADRMVNLKMNPDAFAQEIRVVMEERRQRTEDNPQSQALERFQAMALFTTPHRTPTIGWMQDLQSMKVEDLTAWYRLWYAPNNATLVVVGDVDPQQIKAQAEQYFGAIPAQNTPVIPAPREIPQPGQREMQLSLPAKVPALYMGFNVPSLTTAAAPKDAYALRMLLSILDGGLSARLESRLVRTQRSLTAISSSYNMMARGDTLFTLTAIPSEGVTLEQARQKILDELEALKTESISNEELERVYTGILAENVFRQDDIQEQANLIGMLESIGLGWKTMDNLADNLKAVTPDDIRDAAKRWLTSANMTSLLLKPADLTVGEAR</sequence>
<comment type="similarity">
    <text evidence="1">Belongs to the peptidase M16 family.</text>
</comment>
<organism evidence="9 10">
    <name type="scientific">Fluviicoccus keumensis</name>
    <dbReference type="NCBI Taxonomy" id="1435465"/>
    <lineage>
        <taxon>Bacteria</taxon>
        <taxon>Pseudomonadati</taxon>
        <taxon>Pseudomonadota</taxon>
        <taxon>Gammaproteobacteria</taxon>
        <taxon>Moraxellales</taxon>
        <taxon>Moraxellaceae</taxon>
        <taxon>Fluviicoccus</taxon>
    </lineage>
</organism>
<name>A0A4Q7ZA30_9GAMM</name>
<keyword evidence="4" id="KW-0862">Zinc</keyword>